<keyword evidence="10" id="KW-1185">Reference proteome</keyword>
<comment type="caution">
    <text evidence="7">Lacks conserved residue(s) required for the propagation of feature annotation.</text>
</comment>
<dbReference type="EMBL" id="FOSN01000046">
    <property type="protein sequence ID" value="SFK89877.1"/>
    <property type="molecule type" value="Genomic_DNA"/>
</dbReference>
<keyword evidence="7" id="KW-0249">Electron transport</keyword>
<feature type="transmembrane region" description="Helical" evidence="7">
    <location>
        <begin position="114"/>
        <end position="135"/>
    </location>
</feature>
<evidence type="ECO:0000256" key="2">
    <source>
        <dbReference type="ARBA" id="ARBA00022448"/>
    </source>
</evidence>
<evidence type="ECO:0000256" key="6">
    <source>
        <dbReference type="ARBA" id="ARBA00023136"/>
    </source>
</evidence>
<evidence type="ECO:0000256" key="1">
    <source>
        <dbReference type="ARBA" id="ARBA00004141"/>
    </source>
</evidence>
<evidence type="ECO:0000256" key="3">
    <source>
        <dbReference type="ARBA" id="ARBA00022692"/>
    </source>
</evidence>
<organism evidence="9 10">
    <name type="scientific">Methylocapsa palsarum</name>
    <dbReference type="NCBI Taxonomy" id="1612308"/>
    <lineage>
        <taxon>Bacteria</taxon>
        <taxon>Pseudomonadati</taxon>
        <taxon>Pseudomonadota</taxon>
        <taxon>Alphaproteobacteria</taxon>
        <taxon>Hyphomicrobiales</taxon>
        <taxon>Beijerinckiaceae</taxon>
        <taxon>Methylocapsa</taxon>
    </lineage>
</organism>
<evidence type="ECO:0000256" key="5">
    <source>
        <dbReference type="ARBA" id="ARBA00023004"/>
    </source>
</evidence>
<keyword evidence="4 7" id="KW-1133">Transmembrane helix</keyword>
<evidence type="ECO:0000313" key="10">
    <source>
        <dbReference type="Proteomes" id="UP000198755"/>
    </source>
</evidence>
<dbReference type="GO" id="GO:0005886">
    <property type="term" value="C:plasma membrane"/>
    <property type="evidence" value="ECO:0007669"/>
    <property type="project" value="UniProtKB-SubCell"/>
</dbReference>
<feature type="transmembrane region" description="Helical" evidence="7">
    <location>
        <begin position="180"/>
        <end position="197"/>
    </location>
</feature>
<dbReference type="STRING" id="1612308.SAMN05444581_1466"/>
<keyword evidence="7" id="KW-0479">Metal-binding</keyword>
<evidence type="ECO:0000256" key="4">
    <source>
        <dbReference type="ARBA" id="ARBA00022989"/>
    </source>
</evidence>
<dbReference type="AlphaFoldDB" id="A0A1I4DBY1"/>
<gene>
    <name evidence="7" type="primary">msrQ</name>
    <name evidence="9" type="ORF">SAMN05444581_1466</name>
</gene>
<dbReference type="PANTHER" id="PTHR36964:SF1">
    <property type="entry name" value="PROTEIN-METHIONINE-SULFOXIDE REDUCTASE HEME-BINDING SUBUNIT MSRQ"/>
    <property type="match status" value="1"/>
</dbReference>
<keyword evidence="5 7" id="KW-0408">Iron</keyword>
<dbReference type="GO" id="GO:0020037">
    <property type="term" value="F:heme binding"/>
    <property type="evidence" value="ECO:0007669"/>
    <property type="project" value="UniProtKB-UniRule"/>
</dbReference>
<comment type="cofactor">
    <cofactor evidence="7">
        <name>FMN</name>
        <dbReference type="ChEBI" id="CHEBI:58210"/>
    </cofactor>
    <text evidence="7">Binds 1 FMN per subunit.</text>
</comment>
<keyword evidence="7" id="KW-0349">Heme</keyword>
<feature type="transmembrane region" description="Helical" evidence="7">
    <location>
        <begin position="156"/>
        <end position="174"/>
    </location>
</feature>
<dbReference type="Proteomes" id="UP000198755">
    <property type="component" value="Unassembled WGS sequence"/>
</dbReference>
<evidence type="ECO:0000256" key="7">
    <source>
        <dbReference type="HAMAP-Rule" id="MF_01207"/>
    </source>
</evidence>
<comment type="subcellular location">
    <subcellularLocation>
        <location evidence="7">Cell membrane</location>
        <topology evidence="7">Multi-pass membrane protein</topology>
    </subcellularLocation>
    <subcellularLocation>
        <location evidence="1">Membrane</location>
        <topology evidence="1">Multi-pass membrane protein</topology>
    </subcellularLocation>
</comment>
<proteinExistence type="inferred from homology"/>
<comment type="cofactor">
    <cofactor evidence="7">
        <name>heme b</name>
        <dbReference type="ChEBI" id="CHEBI:60344"/>
    </cofactor>
    <text evidence="7">Binds 1 heme b (iron(II)-protoporphyrin IX) group per subunit.</text>
</comment>
<dbReference type="GO" id="GO:0016679">
    <property type="term" value="F:oxidoreductase activity, acting on diphenols and related substances as donors"/>
    <property type="evidence" value="ECO:0007669"/>
    <property type="project" value="TreeGrafter"/>
</dbReference>
<comment type="similarity">
    <text evidence="7">Belongs to the MsrQ family.</text>
</comment>
<feature type="transmembrane region" description="Helical" evidence="7">
    <location>
        <begin position="253"/>
        <end position="272"/>
    </location>
</feature>
<keyword evidence="2 7" id="KW-0813">Transport</keyword>
<keyword evidence="7" id="KW-0285">Flavoprotein</keyword>
<feature type="domain" description="Ferric oxidoreductase" evidence="8">
    <location>
        <begin position="51"/>
        <end position="164"/>
    </location>
</feature>
<keyword evidence="7" id="KW-0288">FMN</keyword>
<dbReference type="InterPro" id="IPR013130">
    <property type="entry name" value="Fe3_Rdtase_TM_dom"/>
</dbReference>
<accession>A0A1I4DBY1</accession>
<dbReference type="OrthoDB" id="9788328at2"/>
<feature type="transmembrane region" description="Helical" evidence="7">
    <location>
        <begin position="46"/>
        <end position="68"/>
    </location>
</feature>
<feature type="transmembrane region" description="Helical" evidence="7">
    <location>
        <begin position="204"/>
        <end position="222"/>
    </location>
</feature>
<evidence type="ECO:0000313" key="9">
    <source>
        <dbReference type="EMBL" id="SFK89877.1"/>
    </source>
</evidence>
<dbReference type="GO" id="GO:0046872">
    <property type="term" value="F:metal ion binding"/>
    <property type="evidence" value="ECO:0007669"/>
    <property type="project" value="UniProtKB-KW"/>
</dbReference>
<feature type="transmembrane region" description="Helical" evidence="7">
    <location>
        <begin position="80"/>
        <end position="102"/>
    </location>
</feature>
<sequence length="293" mass="31860">MITPWQDRSGRFYPFKAVVFAGLLLPGVWTAIAFGLGGLGALRLNAAIHLLGIWALRFLFLSLLITPAKEILHWARLVQVRRMVGVAAFAYALAHLLFYVAEQSFDVATVADEIFFRGFLTVGLAALLGLALLAATSTDKMMKKLGGRRWRRLHRLVYAIAVVATLHYLQQLMLGEREPIVMLGLLYWLLLYRLLGVTLAQGPLGLFSVVLMSIAAAVLTALTEASLISVASGVAFGRVLVLNFSLELGIRPAWIVALPGIILACAGIAPRYQALTGMKTPSASAVRPLSRRP</sequence>
<feature type="transmembrane region" description="Helical" evidence="7">
    <location>
        <begin position="12"/>
        <end position="34"/>
    </location>
</feature>
<keyword evidence="7" id="KW-1003">Cell membrane</keyword>
<dbReference type="InterPro" id="IPR022837">
    <property type="entry name" value="MsrQ-like"/>
</dbReference>
<dbReference type="HAMAP" id="MF_01207">
    <property type="entry name" value="MsrQ"/>
    <property type="match status" value="1"/>
</dbReference>
<keyword evidence="6 7" id="KW-0472">Membrane</keyword>
<comment type="function">
    <text evidence="7">Part of the MsrPQ system that repairs oxidized periplasmic proteins containing methionine sulfoxide residues (Met-O), using respiratory chain electrons. Thus protects these proteins from oxidative-stress damage caused by reactive species of oxygen and chlorine generated by the host defense mechanisms. MsrPQ is essential for the maintenance of envelope integrity under bleach stress, rescuing a wide series of structurally unrelated periplasmic proteins from methionine oxidation. MsrQ provides electrons for reduction to the reductase catalytic subunit MsrP, using the quinone pool of the respiratory chain.</text>
</comment>
<dbReference type="GO" id="GO:0009055">
    <property type="term" value="F:electron transfer activity"/>
    <property type="evidence" value="ECO:0007669"/>
    <property type="project" value="UniProtKB-UniRule"/>
</dbReference>
<dbReference type="GO" id="GO:0010181">
    <property type="term" value="F:FMN binding"/>
    <property type="evidence" value="ECO:0007669"/>
    <property type="project" value="UniProtKB-UniRule"/>
</dbReference>
<name>A0A1I4DBY1_9HYPH</name>
<dbReference type="PANTHER" id="PTHR36964">
    <property type="entry name" value="PROTEIN-METHIONINE-SULFOXIDE REDUCTASE HEME-BINDING SUBUNIT MSRQ"/>
    <property type="match status" value="1"/>
</dbReference>
<evidence type="ECO:0000259" key="8">
    <source>
        <dbReference type="Pfam" id="PF01794"/>
    </source>
</evidence>
<dbReference type="Pfam" id="PF01794">
    <property type="entry name" value="Ferric_reduct"/>
    <property type="match status" value="1"/>
</dbReference>
<comment type="subunit">
    <text evidence="7">Heterodimer of a catalytic subunit (MsrP) and a heme-binding subunit (MsrQ).</text>
</comment>
<protein>
    <recommendedName>
        <fullName evidence="7">Protein-methionine-sulfoxide reductase heme-binding subunit MsrQ</fullName>
    </recommendedName>
    <alternativeName>
        <fullName evidence="7">Flavocytochrome MsrQ</fullName>
    </alternativeName>
</protein>
<keyword evidence="3 7" id="KW-0812">Transmembrane</keyword>
<reference evidence="9 10" key="1">
    <citation type="submission" date="2016-10" db="EMBL/GenBank/DDBJ databases">
        <authorList>
            <person name="de Groot N.N."/>
        </authorList>
    </citation>
    <scope>NUCLEOTIDE SEQUENCE [LARGE SCALE GENOMIC DNA]</scope>
    <source>
        <strain evidence="9 10">NE2</strain>
    </source>
</reference>
<dbReference type="GO" id="GO:0030091">
    <property type="term" value="P:protein repair"/>
    <property type="evidence" value="ECO:0007669"/>
    <property type="project" value="UniProtKB-UniRule"/>
</dbReference>